<evidence type="ECO:0000256" key="10">
    <source>
        <dbReference type="ARBA" id="ARBA00023136"/>
    </source>
</evidence>
<dbReference type="AlphaFoldDB" id="A0A6P1ZEP3"/>
<evidence type="ECO:0000313" key="13">
    <source>
        <dbReference type="EMBL" id="QJT07727.1"/>
    </source>
</evidence>
<evidence type="ECO:0000256" key="6">
    <source>
        <dbReference type="ARBA" id="ARBA00022475"/>
    </source>
</evidence>
<dbReference type="RefSeq" id="WP_144306445.1">
    <property type="nucleotide sequence ID" value="NZ_CP039543.1"/>
</dbReference>
<comment type="subcellular location">
    <subcellularLocation>
        <location evidence="2">Cell inner membrane</location>
        <topology evidence="2">Multi-pass membrane protein</topology>
    </subcellularLocation>
    <subcellularLocation>
        <location evidence="11">Cell membrane</location>
        <topology evidence="11">Multi-pass membrane protein</topology>
    </subcellularLocation>
</comment>
<dbReference type="PROSITE" id="PS50928">
    <property type="entry name" value="ABC_TM1"/>
    <property type="match status" value="1"/>
</dbReference>
<keyword evidence="7 11" id="KW-0812">Transmembrane</keyword>
<dbReference type="InterPro" id="IPR010065">
    <property type="entry name" value="AA_ABC_transptr_permease_3TM"/>
</dbReference>
<dbReference type="FunFam" id="1.10.3720.10:FF:000033">
    <property type="entry name" value="Polar amino acid ABC transporter permease"/>
    <property type="match status" value="1"/>
</dbReference>
<dbReference type="PANTHER" id="PTHR30614:SF20">
    <property type="entry name" value="GLUTAMINE TRANSPORT SYSTEM PERMEASE PROTEIN GLNP"/>
    <property type="match status" value="1"/>
</dbReference>
<evidence type="ECO:0000256" key="8">
    <source>
        <dbReference type="ARBA" id="ARBA00022970"/>
    </source>
</evidence>
<dbReference type="GO" id="GO:0006865">
    <property type="term" value="P:amino acid transport"/>
    <property type="evidence" value="ECO:0007669"/>
    <property type="project" value="UniProtKB-KW"/>
</dbReference>
<name>A0A6P1ZEP3_9BACT</name>
<dbReference type="Proteomes" id="UP000434052">
    <property type="component" value="Unassembled WGS sequence"/>
</dbReference>
<dbReference type="Pfam" id="PF00528">
    <property type="entry name" value="BPD_transp_1"/>
    <property type="match status" value="1"/>
</dbReference>
<dbReference type="EMBL" id="QMIF01000012">
    <property type="protein sequence ID" value="TVM32081.1"/>
    <property type="molecule type" value="Genomic_DNA"/>
</dbReference>
<evidence type="ECO:0000313" key="14">
    <source>
        <dbReference type="EMBL" id="TVM32081.1"/>
    </source>
</evidence>
<evidence type="ECO:0000256" key="3">
    <source>
        <dbReference type="ARBA" id="ARBA00010072"/>
    </source>
</evidence>
<dbReference type="NCBIfam" id="TIGR01726">
    <property type="entry name" value="HEQRo_perm_3TM"/>
    <property type="match status" value="1"/>
</dbReference>
<dbReference type="SUPFAM" id="SSF161098">
    <property type="entry name" value="MetI-like"/>
    <property type="match status" value="1"/>
</dbReference>
<protein>
    <recommendedName>
        <fullName evidence="4">Putative glutamine transport system permease protein GlnP</fullName>
    </recommendedName>
</protein>
<keyword evidence="8" id="KW-0029">Amino-acid transport</keyword>
<keyword evidence="5 11" id="KW-0813">Transport</keyword>
<dbReference type="OrthoDB" id="3181282at2"/>
<reference evidence="14 15" key="1">
    <citation type="submission" date="2018-06" db="EMBL/GenBank/DDBJ databases">
        <title>Complete genome of Desulfovibrio marinus P48SEP.</title>
        <authorList>
            <person name="Crispim J.S."/>
            <person name="Vidigal P.M.P."/>
            <person name="Silva L.C.F."/>
            <person name="Araujo L.C."/>
            <person name="Laguardia C.N."/>
            <person name="Dias R.S."/>
            <person name="Sousa M.P."/>
            <person name="Paula S.O."/>
            <person name="Silva C."/>
        </authorList>
    </citation>
    <scope>NUCLEOTIDE SEQUENCE [LARGE SCALE GENOMIC DNA]</scope>
    <source>
        <strain evidence="14 15">P48SEP</strain>
    </source>
</reference>
<evidence type="ECO:0000256" key="5">
    <source>
        <dbReference type="ARBA" id="ARBA00022448"/>
    </source>
</evidence>
<dbReference type="GO" id="GO:0022857">
    <property type="term" value="F:transmembrane transporter activity"/>
    <property type="evidence" value="ECO:0007669"/>
    <property type="project" value="InterPro"/>
</dbReference>
<feature type="transmembrane region" description="Helical" evidence="11">
    <location>
        <begin position="187"/>
        <end position="209"/>
    </location>
</feature>
<keyword evidence="9 11" id="KW-1133">Transmembrane helix</keyword>
<dbReference type="Gene3D" id="1.10.3720.10">
    <property type="entry name" value="MetI-like"/>
    <property type="match status" value="1"/>
</dbReference>
<dbReference type="GO" id="GO:0043190">
    <property type="term" value="C:ATP-binding cassette (ABC) transporter complex"/>
    <property type="evidence" value="ECO:0007669"/>
    <property type="project" value="InterPro"/>
</dbReference>
<sequence length="217" mass="23752">MDFQFDILTRASGDLLLGAWITIKISVLSFLLALIIGFVVGAARARSAFWSRITAPYVEIFRGTPLLIQLFFIYYGLPTVGIKLGGMTAAYVGLGLNGGAYIAEIIRGALLGVEPGQEEAALSTGLTPIQALLYVLFPQALRTAVPPLVNSFSALLKDSSLVSVLAITELTRMGQLVYTRTFRPFEIYLAIGAIYLLMTYCVSWLSKFLEHRLSYGR</sequence>
<evidence type="ECO:0000256" key="7">
    <source>
        <dbReference type="ARBA" id="ARBA00022692"/>
    </source>
</evidence>
<evidence type="ECO:0000256" key="4">
    <source>
        <dbReference type="ARBA" id="ARBA00016506"/>
    </source>
</evidence>
<dbReference type="EMBL" id="CP039543">
    <property type="protein sequence ID" value="QJT07727.1"/>
    <property type="molecule type" value="Genomic_DNA"/>
</dbReference>
<dbReference type="InterPro" id="IPR000515">
    <property type="entry name" value="MetI-like"/>
</dbReference>
<feature type="transmembrane region" description="Helical" evidence="11">
    <location>
        <begin position="20"/>
        <end position="43"/>
    </location>
</feature>
<dbReference type="Proteomes" id="UP000503251">
    <property type="component" value="Chromosome"/>
</dbReference>
<evidence type="ECO:0000256" key="9">
    <source>
        <dbReference type="ARBA" id="ARBA00022989"/>
    </source>
</evidence>
<keyword evidence="6" id="KW-1003">Cell membrane</keyword>
<feature type="domain" description="ABC transmembrane type-1" evidence="12">
    <location>
        <begin position="19"/>
        <end position="206"/>
    </location>
</feature>
<evidence type="ECO:0000313" key="15">
    <source>
        <dbReference type="Proteomes" id="UP000434052"/>
    </source>
</evidence>
<dbReference type="PANTHER" id="PTHR30614">
    <property type="entry name" value="MEMBRANE COMPONENT OF AMINO ACID ABC TRANSPORTER"/>
    <property type="match status" value="1"/>
</dbReference>
<organism evidence="14 15">
    <name type="scientific">Oceanidesulfovibrio marinus</name>
    <dbReference type="NCBI Taxonomy" id="370038"/>
    <lineage>
        <taxon>Bacteria</taxon>
        <taxon>Pseudomonadati</taxon>
        <taxon>Thermodesulfobacteriota</taxon>
        <taxon>Desulfovibrionia</taxon>
        <taxon>Desulfovibrionales</taxon>
        <taxon>Desulfovibrionaceae</taxon>
        <taxon>Oceanidesulfovibrio</taxon>
    </lineage>
</organism>
<dbReference type="CDD" id="cd06261">
    <property type="entry name" value="TM_PBP2"/>
    <property type="match status" value="1"/>
</dbReference>
<keyword evidence="16" id="KW-1185">Reference proteome</keyword>
<proteinExistence type="inferred from homology"/>
<evidence type="ECO:0000259" key="12">
    <source>
        <dbReference type="PROSITE" id="PS50928"/>
    </source>
</evidence>
<gene>
    <name evidence="14" type="ORF">DQK91_16245</name>
    <name evidence="13" type="ORF">E8L03_01750</name>
</gene>
<evidence type="ECO:0000313" key="16">
    <source>
        <dbReference type="Proteomes" id="UP000503251"/>
    </source>
</evidence>
<keyword evidence="10 11" id="KW-0472">Membrane</keyword>
<comment type="function">
    <text evidence="1">Part of the binding-protein-dependent transport system for glutamine; probably responsible for the translocation of the substrate across the membrane.</text>
</comment>
<accession>A0A6P1ZEP3</accession>
<dbReference type="InterPro" id="IPR043429">
    <property type="entry name" value="ArtM/GltK/GlnP/TcyL/YhdX-like"/>
</dbReference>
<evidence type="ECO:0000256" key="1">
    <source>
        <dbReference type="ARBA" id="ARBA00003159"/>
    </source>
</evidence>
<comment type="similarity">
    <text evidence="3">Belongs to the binding-protein-dependent transport system permease family. HisMQ subfamily.</text>
</comment>
<evidence type="ECO:0000256" key="11">
    <source>
        <dbReference type="RuleBase" id="RU363032"/>
    </source>
</evidence>
<dbReference type="InterPro" id="IPR035906">
    <property type="entry name" value="MetI-like_sf"/>
</dbReference>
<reference evidence="13 16" key="2">
    <citation type="submission" date="2019-04" db="EMBL/GenBank/DDBJ databases">
        <title>Isolation and culture of sulfate reducing bacteria from the cold seep of the South China Sea.</title>
        <authorList>
            <person name="Sun C."/>
            <person name="Liu R."/>
        </authorList>
    </citation>
    <scope>NUCLEOTIDE SEQUENCE [LARGE SCALE GENOMIC DNA]</scope>
    <source>
        <strain evidence="13 16">CS1</strain>
    </source>
</reference>
<evidence type="ECO:0000256" key="2">
    <source>
        <dbReference type="ARBA" id="ARBA00004429"/>
    </source>
</evidence>